<feature type="compositionally biased region" description="Basic and acidic residues" evidence="1">
    <location>
        <begin position="1"/>
        <end position="21"/>
    </location>
</feature>
<dbReference type="OrthoDB" id="3998061at2759"/>
<dbReference type="EMBL" id="CP064812">
    <property type="protein sequence ID" value="QPG74461.1"/>
    <property type="molecule type" value="Genomic_DNA"/>
</dbReference>
<evidence type="ECO:0000313" key="2">
    <source>
        <dbReference type="EMBL" id="QPG74461.1"/>
    </source>
</evidence>
<protein>
    <recommendedName>
        <fullName evidence="4">BED-type domain-containing protein</fullName>
    </recommendedName>
</protein>
<evidence type="ECO:0000256" key="1">
    <source>
        <dbReference type="SAM" id="MobiDB-lite"/>
    </source>
</evidence>
<reference evidence="2" key="1">
    <citation type="submission" date="2020-10" db="EMBL/GenBank/DDBJ databases">
        <authorList>
            <person name="Roach M.J.R."/>
        </authorList>
    </citation>
    <scope>NUCLEOTIDE SEQUENCE</scope>
    <source>
        <strain evidence="2">CBS 1945</strain>
    </source>
</reference>
<feature type="region of interest" description="Disordered" evidence="1">
    <location>
        <begin position="1"/>
        <end position="22"/>
    </location>
</feature>
<dbReference type="KEGG" id="bnn:FOA43_001791"/>
<proteinExistence type="predicted"/>
<gene>
    <name evidence="2" type="ORF">FOA43_001791</name>
</gene>
<organism evidence="2 3">
    <name type="scientific">Eeniella nana</name>
    <name type="common">Yeast</name>
    <name type="synonym">Brettanomyces nanus</name>
    <dbReference type="NCBI Taxonomy" id="13502"/>
    <lineage>
        <taxon>Eukaryota</taxon>
        <taxon>Fungi</taxon>
        <taxon>Dikarya</taxon>
        <taxon>Ascomycota</taxon>
        <taxon>Saccharomycotina</taxon>
        <taxon>Pichiomycetes</taxon>
        <taxon>Pichiales</taxon>
        <taxon>Pichiaceae</taxon>
        <taxon>Brettanomyces</taxon>
    </lineage>
</organism>
<accession>A0A875RY85</accession>
<keyword evidence="3" id="KW-1185">Reference proteome</keyword>
<dbReference type="Proteomes" id="UP000662931">
    <property type="component" value="Chromosome 1"/>
</dbReference>
<dbReference type="AlphaFoldDB" id="A0A875RY85"/>
<dbReference type="RefSeq" id="XP_038778026.1">
    <property type="nucleotide sequence ID" value="XM_038922098.1"/>
</dbReference>
<sequence length="255" mass="28232">MSANFDDRLLQEDNGGNEDHLLSGNVGVLTDSLVHNNENSSSNKKLSAAEHRGRPSKAIWSLYDRVRDPVTGRITRARCKFCDETVSPRPAESMLIHSKKCEASKAACDSKTYDQLTDISPSSRLVRHHVMINHAINSIETSVEEDSMEKQILESSETSLLSTHGKKRKYDPSTTNMEKDMAVARFFISSGLPFSTVKSGAFKQMIRLLSEDTYKAPTMDELTGICLLKLHAADSSAETKAIANSALQEEPNKIK</sequence>
<evidence type="ECO:0000313" key="3">
    <source>
        <dbReference type="Proteomes" id="UP000662931"/>
    </source>
</evidence>
<name>A0A875RY85_EENNA</name>
<evidence type="ECO:0008006" key="4">
    <source>
        <dbReference type="Google" id="ProtNLM"/>
    </source>
</evidence>
<dbReference type="GeneID" id="62195192"/>